<comment type="caution">
    <text evidence="2">The sequence shown here is derived from an EMBL/GenBank/DDBJ whole genome shotgun (WGS) entry which is preliminary data.</text>
</comment>
<dbReference type="AlphaFoldDB" id="A0A0F6ACY9"/>
<protein>
    <submittedName>
        <fullName evidence="2">Uncharacterized protein</fullName>
    </submittedName>
</protein>
<proteinExistence type="predicted"/>
<evidence type="ECO:0000313" key="2">
    <source>
        <dbReference type="EMBL" id="KKE83269.1"/>
    </source>
</evidence>
<dbReference type="PATRIC" id="fig|1129367.4.peg.2796"/>
<evidence type="ECO:0000256" key="1">
    <source>
        <dbReference type="SAM" id="Phobius"/>
    </source>
</evidence>
<sequence length="39" mass="4278">MSNSERKDPFSLKYFLAFLVLFVVVGCLNAILGWATLGG</sequence>
<dbReference type="PROSITE" id="PS51257">
    <property type="entry name" value="PROKAR_LIPOPROTEIN"/>
    <property type="match status" value="1"/>
</dbReference>
<reference evidence="2 3" key="1">
    <citation type="journal article" date="2015" name="BMC Genomics">
        <title>Genome mining reveals unlocked bioactive potential of marine Gram-negative bacteria.</title>
        <authorList>
            <person name="Machado H."/>
            <person name="Sonnenschein E.C."/>
            <person name="Melchiorsen J."/>
            <person name="Gram L."/>
        </authorList>
    </citation>
    <scope>NUCLEOTIDE SEQUENCE [LARGE SCALE GENOMIC DNA]</scope>
    <source>
        <strain evidence="2 3">S4054</strain>
    </source>
</reference>
<name>A0A0F6ACY9_9GAMM</name>
<evidence type="ECO:0000313" key="3">
    <source>
        <dbReference type="Proteomes" id="UP000033434"/>
    </source>
</evidence>
<keyword evidence="1" id="KW-1133">Transmembrane helix</keyword>
<feature type="transmembrane region" description="Helical" evidence="1">
    <location>
        <begin position="12"/>
        <end position="37"/>
    </location>
</feature>
<gene>
    <name evidence="2" type="ORF">N479_14830</name>
</gene>
<dbReference type="Proteomes" id="UP000033434">
    <property type="component" value="Unassembled WGS sequence"/>
</dbReference>
<keyword evidence="1" id="KW-0812">Transmembrane</keyword>
<keyword evidence="1" id="KW-0472">Membrane</keyword>
<organism evidence="2 3">
    <name type="scientific">Pseudoalteromonas luteoviolacea S4054</name>
    <dbReference type="NCBI Taxonomy" id="1129367"/>
    <lineage>
        <taxon>Bacteria</taxon>
        <taxon>Pseudomonadati</taxon>
        <taxon>Pseudomonadota</taxon>
        <taxon>Gammaproteobacteria</taxon>
        <taxon>Alteromonadales</taxon>
        <taxon>Pseudoalteromonadaceae</taxon>
        <taxon>Pseudoalteromonas</taxon>
    </lineage>
</organism>
<dbReference type="EMBL" id="AUXW01000149">
    <property type="protein sequence ID" value="KKE83269.1"/>
    <property type="molecule type" value="Genomic_DNA"/>
</dbReference>
<accession>A0A0F6ACY9</accession>